<gene>
    <name evidence="3" type="ORF">CAY53_11530</name>
</gene>
<dbReference type="InterPro" id="IPR054622">
    <property type="entry name" value="DVU0150-like"/>
</dbReference>
<reference evidence="3 4" key="1">
    <citation type="journal article" date="2018" name="MBio">
        <title>Insights into the evolution of host association through the isolation and characterization of a novel human periodontal pathobiont, Desulfobulbus oralis.</title>
        <authorList>
            <person name="Cross K.L."/>
            <person name="Chirania P."/>
            <person name="Xiong W."/>
            <person name="Beall C.J."/>
            <person name="Elkins J.G."/>
            <person name="Giannone R.J."/>
            <person name="Griffen A.L."/>
            <person name="Guss A.M."/>
            <person name="Hettich R.L."/>
            <person name="Joshi S.S."/>
            <person name="Mokrzan E.M."/>
            <person name="Martin R.K."/>
            <person name="Zhulin I.B."/>
            <person name="Leys E.J."/>
            <person name="Podar M."/>
        </authorList>
    </citation>
    <scope>NUCLEOTIDE SEQUENCE [LARGE SCALE GENOMIC DNA]</scope>
    <source>
        <strain evidence="3 4">ORNL</strain>
    </source>
</reference>
<proteinExistence type="predicted"/>
<keyword evidence="1" id="KW-0472">Membrane</keyword>
<keyword evidence="1" id="KW-0812">Transmembrane</keyword>
<keyword evidence="4" id="KW-1185">Reference proteome</keyword>
<dbReference type="OrthoDB" id="5460931at2"/>
<organism evidence="3 4">
    <name type="scientific">Desulfobulbus oralis</name>
    <dbReference type="NCBI Taxonomy" id="1986146"/>
    <lineage>
        <taxon>Bacteria</taxon>
        <taxon>Pseudomonadati</taxon>
        <taxon>Thermodesulfobacteriota</taxon>
        <taxon>Desulfobulbia</taxon>
        <taxon>Desulfobulbales</taxon>
        <taxon>Desulfobulbaceae</taxon>
        <taxon>Desulfobulbus</taxon>
    </lineage>
</organism>
<evidence type="ECO:0000256" key="1">
    <source>
        <dbReference type="SAM" id="Phobius"/>
    </source>
</evidence>
<name>A0A2L1GQU6_9BACT</name>
<dbReference type="NCBIfam" id="NF040783">
    <property type="entry name" value="DVU0150_fam"/>
    <property type="match status" value="1"/>
</dbReference>
<accession>A0A2L1GQU6</accession>
<dbReference type="RefSeq" id="WP_104937231.1">
    <property type="nucleotide sequence ID" value="NZ_CP021255.1"/>
</dbReference>
<keyword evidence="1" id="KW-1133">Transmembrane helix</keyword>
<dbReference type="Proteomes" id="UP000239867">
    <property type="component" value="Chromosome"/>
</dbReference>
<protein>
    <submittedName>
        <fullName evidence="3">Uncharacterized protein</fullName>
    </submittedName>
</protein>
<dbReference type="AlphaFoldDB" id="A0A2L1GQU6"/>
<sequence>MKQRLSRIWWALTALVLFAPGWALAAAKGGGGNVVIVADTRKLDGIMAWWANMYNESHLEFTILTIIIIPVTGLIFGILADAVMSHIGIDLKTRKTSEG</sequence>
<evidence type="ECO:0000313" key="3">
    <source>
        <dbReference type="EMBL" id="AVD72026.1"/>
    </source>
</evidence>
<dbReference type="EMBL" id="CP021255">
    <property type="protein sequence ID" value="AVD72026.1"/>
    <property type="molecule type" value="Genomic_DNA"/>
</dbReference>
<feature type="transmembrane region" description="Helical" evidence="1">
    <location>
        <begin position="61"/>
        <end position="84"/>
    </location>
</feature>
<dbReference type="KEGG" id="deo:CAY53_11530"/>
<evidence type="ECO:0000256" key="2">
    <source>
        <dbReference type="SAM" id="SignalP"/>
    </source>
</evidence>
<keyword evidence="2" id="KW-0732">Signal</keyword>
<feature type="signal peptide" evidence="2">
    <location>
        <begin position="1"/>
        <end position="25"/>
    </location>
</feature>
<feature type="chain" id="PRO_5014817723" evidence="2">
    <location>
        <begin position="26"/>
        <end position="99"/>
    </location>
</feature>
<evidence type="ECO:0000313" key="4">
    <source>
        <dbReference type="Proteomes" id="UP000239867"/>
    </source>
</evidence>